<name>A0A1E8Q9C0_9MYCO</name>
<comment type="caution">
    <text evidence="2">The sequence shown here is derived from an EMBL/GenBank/DDBJ whole genome shotgun (WGS) entry which is preliminary data.</text>
</comment>
<reference evidence="2 3" key="1">
    <citation type="submission" date="2016-09" db="EMBL/GenBank/DDBJ databases">
        <title>genome sequence of Mycobacterium sp. 739 SCH.</title>
        <authorList>
            <person name="Greninger A.L."/>
            <person name="Qin X."/>
            <person name="Jerome K."/>
            <person name="Vora S."/>
            <person name="Quinn K."/>
        </authorList>
    </citation>
    <scope>NUCLEOTIDE SEQUENCE [LARGE SCALE GENOMIC DNA]</scope>
    <source>
        <strain evidence="2 3">SCH</strain>
    </source>
</reference>
<keyword evidence="3" id="KW-1185">Reference proteome</keyword>
<feature type="region of interest" description="Disordered" evidence="1">
    <location>
        <begin position="157"/>
        <end position="183"/>
    </location>
</feature>
<gene>
    <name evidence="2" type="ORF">BEL07_06360</name>
</gene>
<dbReference type="OrthoDB" id="4749545at2"/>
<dbReference type="AlphaFoldDB" id="A0A1E8Q9C0"/>
<accession>A0A1E8Q9C0</accession>
<dbReference type="EMBL" id="MCHX01000011">
    <property type="protein sequence ID" value="OFJ54569.1"/>
    <property type="molecule type" value="Genomic_DNA"/>
</dbReference>
<dbReference type="Proteomes" id="UP000178953">
    <property type="component" value="Unassembled WGS sequence"/>
</dbReference>
<protein>
    <submittedName>
        <fullName evidence="2">Uncharacterized protein</fullName>
    </submittedName>
</protein>
<evidence type="ECO:0000313" key="3">
    <source>
        <dbReference type="Proteomes" id="UP000178953"/>
    </source>
</evidence>
<organism evidence="2 3">
    <name type="scientific">Mycolicibacterium grossiae</name>
    <dbReference type="NCBI Taxonomy" id="1552759"/>
    <lineage>
        <taxon>Bacteria</taxon>
        <taxon>Bacillati</taxon>
        <taxon>Actinomycetota</taxon>
        <taxon>Actinomycetes</taxon>
        <taxon>Mycobacteriales</taxon>
        <taxon>Mycobacteriaceae</taxon>
        <taxon>Mycolicibacterium</taxon>
    </lineage>
</organism>
<evidence type="ECO:0000256" key="1">
    <source>
        <dbReference type="SAM" id="MobiDB-lite"/>
    </source>
</evidence>
<evidence type="ECO:0000313" key="2">
    <source>
        <dbReference type="EMBL" id="OFJ54569.1"/>
    </source>
</evidence>
<sequence>MLADFELAEVIWDVAEPGLSLEDRDTLCAAFHTCEPILAMCAALRAVARTRIRLPANVFEEFRSWLAAVPPLRPTDRWLSAWLEVHVLASQVRPSSDRLTPIGGYSEYTLCRFVLAGAGLSGDATPAAQAEVMRRWLAHNRPGPALRADMRTTGFGRLLDEQPTHTPDGAAPARRRPPCPPPV</sequence>
<proteinExistence type="predicted"/>
<dbReference type="RefSeq" id="WP_070352259.1">
    <property type="nucleotide sequence ID" value="NZ_CP043474.1"/>
</dbReference>